<dbReference type="EMBL" id="JAWDGP010005144">
    <property type="protein sequence ID" value="KAK3759279.1"/>
    <property type="molecule type" value="Genomic_DNA"/>
</dbReference>
<gene>
    <name evidence="2" type="ORF">RRG08_021226</name>
</gene>
<evidence type="ECO:0000256" key="1">
    <source>
        <dbReference type="SAM" id="SignalP"/>
    </source>
</evidence>
<keyword evidence="1" id="KW-0732">Signal</keyword>
<name>A0AAE0YY02_9GAST</name>
<organism evidence="2 3">
    <name type="scientific">Elysia crispata</name>
    <name type="common">lettuce slug</name>
    <dbReference type="NCBI Taxonomy" id="231223"/>
    <lineage>
        <taxon>Eukaryota</taxon>
        <taxon>Metazoa</taxon>
        <taxon>Spiralia</taxon>
        <taxon>Lophotrochozoa</taxon>
        <taxon>Mollusca</taxon>
        <taxon>Gastropoda</taxon>
        <taxon>Heterobranchia</taxon>
        <taxon>Euthyneura</taxon>
        <taxon>Panpulmonata</taxon>
        <taxon>Sacoglossa</taxon>
        <taxon>Placobranchoidea</taxon>
        <taxon>Plakobranchidae</taxon>
        <taxon>Elysia</taxon>
    </lineage>
</organism>
<sequence>MKCALVLAALLAVCLSAKDNNHGHTTVDPMIALVQKEVQALYAANSHLHLEACTHKCDELFDLIDATDEADSDRLCVDYCKCEIDNSCP</sequence>
<protein>
    <submittedName>
        <fullName evidence="2">Uncharacterized protein</fullName>
    </submittedName>
</protein>
<feature type="chain" id="PRO_5042106882" evidence="1">
    <location>
        <begin position="17"/>
        <end position="89"/>
    </location>
</feature>
<reference evidence="2" key="1">
    <citation type="journal article" date="2023" name="G3 (Bethesda)">
        <title>A reference genome for the long-term kleptoplast-retaining sea slug Elysia crispata morphotype clarki.</title>
        <authorList>
            <person name="Eastman K.E."/>
            <person name="Pendleton A.L."/>
            <person name="Shaikh M.A."/>
            <person name="Suttiyut T."/>
            <person name="Ogas R."/>
            <person name="Tomko P."/>
            <person name="Gavelis G."/>
            <person name="Widhalm J.R."/>
            <person name="Wisecaver J.H."/>
        </authorList>
    </citation>
    <scope>NUCLEOTIDE SEQUENCE</scope>
    <source>
        <strain evidence="2">ECLA1</strain>
    </source>
</reference>
<feature type="signal peptide" evidence="1">
    <location>
        <begin position="1"/>
        <end position="16"/>
    </location>
</feature>
<keyword evidence="3" id="KW-1185">Reference proteome</keyword>
<dbReference type="AlphaFoldDB" id="A0AAE0YY02"/>
<accession>A0AAE0YY02</accession>
<comment type="caution">
    <text evidence="2">The sequence shown here is derived from an EMBL/GenBank/DDBJ whole genome shotgun (WGS) entry which is preliminary data.</text>
</comment>
<dbReference type="Proteomes" id="UP001283361">
    <property type="component" value="Unassembled WGS sequence"/>
</dbReference>
<proteinExistence type="predicted"/>
<evidence type="ECO:0000313" key="2">
    <source>
        <dbReference type="EMBL" id="KAK3759279.1"/>
    </source>
</evidence>
<evidence type="ECO:0000313" key="3">
    <source>
        <dbReference type="Proteomes" id="UP001283361"/>
    </source>
</evidence>